<gene>
    <name evidence="1" type="ORF">PHABIO_396</name>
</gene>
<protein>
    <submittedName>
        <fullName evidence="1">Uncharacterized protein</fullName>
    </submittedName>
</protein>
<proteinExistence type="predicted"/>
<accession>A0A1Y0T2E3</accession>
<sequence length="96" mass="10877">MSFFEDLVELGLGIAKSKVVRGMVLQAGRDIVITRTDRKSGYTEFHYAKEGDDLEVLGEDHDNPLGGFRVINRDNYDQIDTVLCDDLEDTFNDYGK</sequence>
<dbReference type="EMBL" id="MF042360">
    <property type="protein sequence ID" value="ARV77027.1"/>
    <property type="molecule type" value="Genomic_DNA"/>
</dbReference>
<evidence type="ECO:0000313" key="2">
    <source>
        <dbReference type="Proteomes" id="UP000225448"/>
    </source>
</evidence>
<organism evidence="1 2">
    <name type="scientific">Pseudomonas phage Phabio</name>
    <dbReference type="NCBI Taxonomy" id="2006668"/>
    <lineage>
        <taxon>Viruses</taxon>
        <taxon>Duplodnaviria</taxon>
        <taxon>Heunggongvirae</taxon>
        <taxon>Uroviricota</taxon>
        <taxon>Caudoviricetes</taxon>
        <taxon>Chimalliviridae</taxon>
        <taxon>Phabiovirus</taxon>
        <taxon>Phabiovirus phabio</taxon>
    </lineage>
</organism>
<dbReference type="Proteomes" id="UP000225448">
    <property type="component" value="Segment"/>
</dbReference>
<reference evidence="1 2" key="1">
    <citation type="submission" date="2017-05" db="EMBL/GenBank/DDBJ databases">
        <authorList>
            <person name="Song R."/>
            <person name="Chenine A.L."/>
            <person name="Ruprecht R.M."/>
        </authorList>
    </citation>
    <scope>NUCLEOTIDE SEQUENCE [LARGE SCALE GENOMIC DNA]</scope>
</reference>
<keyword evidence="2" id="KW-1185">Reference proteome</keyword>
<evidence type="ECO:0000313" key="1">
    <source>
        <dbReference type="EMBL" id="ARV77027.1"/>
    </source>
</evidence>
<name>A0A1Y0T2E3_9CAUD</name>